<evidence type="ECO:0000256" key="6">
    <source>
        <dbReference type="ARBA" id="ARBA00022448"/>
    </source>
</evidence>
<dbReference type="GO" id="GO:0005198">
    <property type="term" value="F:structural molecule activity"/>
    <property type="evidence" value="ECO:0007669"/>
    <property type="project" value="TreeGrafter"/>
</dbReference>
<evidence type="ECO:0000313" key="18">
    <source>
        <dbReference type="EMBL" id="EMR08931.1"/>
    </source>
</evidence>
<dbReference type="PROSITE" id="PS00678">
    <property type="entry name" value="WD_REPEATS_1"/>
    <property type="match status" value="1"/>
</dbReference>
<gene>
    <name evidence="18" type="ORF">PNEG_02712</name>
</gene>
<evidence type="ECO:0000256" key="14">
    <source>
        <dbReference type="ARBA" id="ARBA00025471"/>
    </source>
</evidence>
<feature type="domain" description="SRA1/Sec31" evidence="17">
    <location>
        <begin position="1183"/>
        <end position="1261"/>
    </location>
</feature>
<comment type="function">
    <text evidence="14">Component of the coat protein complex II (COPII) which promotes the formation of transport vesicles from the endoplasmic reticulum (ER). The coat has two main functions, the physical deformation of the endoplasmic reticulum membrane into vesicles and the selection of cargo molecules.</text>
</comment>
<sequence>MVKLREIQRTATFAWSPCEEGTWLATGTIPGVIDSGFSDTMDLELWKIDLMDWSSESFELTKANYVTSSGTRFNDIAWGSVVEGRKSGIIAGAMENGALNLWDVDLIRSGASCNESLVAQNTTHNGVIKSLDFNTTQTNLLASAGENGEIWIWDMESPTKPYSSGQKSNQLGEIQSIVFNKDQKVPYILATAGNTGVTSVWDLRAKKAIVNLQFPGVGGGKKGMSSVMWHPNFATKIITASEEDALPVILMWDLRNSHAPEKILSGHEAGVLSISWCKQDSGLFLSCGKDNRTLCWDPFSAELIGEFPRSNNWVFRVSWSLKNPDVIANASYDGKIIIQTIQTTQTLKAENRTDLSLNISNADFFDNIPSCLRSHEPPLLLKKPPKWLRRSCGVVFGFGGKLIVFGNNKTSGLSSVKIMNAIEELNIAEELNIIEDANNFEEVLKKNEIKTYCQKKIQETNDPLQRRIWEILFILLHEDFRDKFVDFLGFKKYNIESEVLDKVREISISKKTKEITDDQETVKSTEENLENLFKKHEANADFFQFKTSSSEKNIFSHLPALNEPFSIFKDSDSELDKVITKSIFLGQFDKAVDLCLQEDRLSDALIFSFCGGKECQRRAQRAYFRKFNNIPYIRLLSSIIEENLWDVALNTDLEDWKEALVIICTFSKSENFSELCDALGDRIDTKFRSKNTDLELRDQAVLCYLMGTKLGKLINIWNEEFQEKKISIFKHIETDNNSNISPYFLHTKLLQDFIEKIGVFKQIIKSDHIEKSINPNTLSVLYKKYEDYANIMASQGNFIIAQKYLNLLPDSYKDSIAAKERINKILNVSQHSNTVKGLNTSQQFSHTTSLPQRPVLNPYTTHLYTSQTYNSYTPNMDMSNQQANLRPTNNHPQLQQKQPSYATCPTPTAYVNISSRHKDIPSWNDAPIINVHKKVVPSSSHISTPFSQNTCQNEQNIINKKSDQFPPQKQTFIPPPPMTGQKYQGFSTQSVQSNISGPYNLHPSTQVNNLSTKNNQNVPETHLSGLNIYGTGPSNPYIPIPNVYPIITGYSKQSQKTENLPSPNIEQHESTTRHNPLAESYTSQAKALYSPQEQTVSPVQVSSNLQALSNPQIPLNLQAPPKNDSTKIQQNNTTSNLFKTTALQNSKYPPGDRSHIPLQLRPIFEGLSSEMEQVKLYAPPAFKRQVQDTERRLNILFDLLNNNYGLSKELLDDMKILVEAMLAKNYQIALNIHINLITTKTEECGHWMVGVKRLLEMSRSIPT</sequence>
<dbReference type="AlphaFoldDB" id="M7NPB1"/>
<comment type="caution">
    <text evidence="18">The sequence shown here is derived from an EMBL/GenBank/DDBJ whole genome shotgun (WGS) entry which is preliminary data.</text>
</comment>
<dbReference type="SUPFAM" id="SSF50978">
    <property type="entry name" value="WD40 repeat-like"/>
    <property type="match status" value="1"/>
</dbReference>
<dbReference type="Gene3D" id="2.130.10.10">
    <property type="entry name" value="YVTN repeat-like/Quinoprotein amine dehydrogenase"/>
    <property type="match status" value="1"/>
</dbReference>
<dbReference type="InterPro" id="IPR036322">
    <property type="entry name" value="WD40_repeat_dom_sf"/>
</dbReference>
<dbReference type="GO" id="GO:0030127">
    <property type="term" value="C:COPII vesicle coat"/>
    <property type="evidence" value="ECO:0007669"/>
    <property type="project" value="TreeGrafter"/>
</dbReference>
<evidence type="ECO:0000256" key="8">
    <source>
        <dbReference type="ARBA" id="ARBA00022737"/>
    </source>
</evidence>
<keyword evidence="10" id="KW-0931">ER-Golgi transport</keyword>
<dbReference type="PROSITE" id="PS50294">
    <property type="entry name" value="WD_REPEATS_REGION"/>
    <property type="match status" value="1"/>
</dbReference>
<feature type="compositionally biased region" description="Polar residues" evidence="16">
    <location>
        <begin position="1054"/>
        <end position="1065"/>
    </location>
</feature>
<dbReference type="Pfam" id="PF07304">
    <property type="entry name" value="SRA1"/>
    <property type="match status" value="1"/>
</dbReference>
<dbReference type="OMA" id="WLERPCG"/>
<comment type="subcellular location">
    <subcellularLocation>
        <location evidence="1">Cytoplasmic vesicle</location>
        <location evidence="1">COPII-coated vesicle membrane</location>
        <topology evidence="1">Peripheral membrane protein</topology>
        <orientation evidence="1">Cytoplasmic side</orientation>
    </subcellularLocation>
    <subcellularLocation>
        <location evidence="2">Endoplasmic reticulum membrane</location>
        <topology evidence="2">Peripheral membrane protein</topology>
        <orientation evidence="2">Cytoplasmic side</orientation>
    </subcellularLocation>
</comment>
<dbReference type="InterPro" id="IPR009917">
    <property type="entry name" value="SRA1/Sec31"/>
</dbReference>
<evidence type="ECO:0000256" key="10">
    <source>
        <dbReference type="ARBA" id="ARBA00022892"/>
    </source>
</evidence>
<evidence type="ECO:0000259" key="17">
    <source>
        <dbReference type="Pfam" id="PF07304"/>
    </source>
</evidence>
<dbReference type="Gene3D" id="1.25.40.1030">
    <property type="match status" value="1"/>
</dbReference>
<keyword evidence="11" id="KW-0653">Protein transport</keyword>
<keyword evidence="7 15" id="KW-0853">WD repeat</keyword>
<protein>
    <recommendedName>
        <fullName evidence="5">Protein transport protein SEC31</fullName>
    </recommendedName>
    <alternativeName>
        <fullName evidence="4">Protein transport protein sec31</fullName>
    </alternativeName>
</protein>
<dbReference type="RefSeq" id="XP_007874737.1">
    <property type="nucleotide sequence ID" value="XM_007876546.1"/>
</dbReference>
<dbReference type="GO" id="GO:0015031">
    <property type="term" value="P:protein transport"/>
    <property type="evidence" value="ECO:0007669"/>
    <property type="project" value="UniProtKB-KW"/>
</dbReference>
<dbReference type="OrthoDB" id="542917at2759"/>
<feature type="repeat" description="WD" evidence="15">
    <location>
        <begin position="264"/>
        <end position="297"/>
    </location>
</feature>
<evidence type="ECO:0000256" key="15">
    <source>
        <dbReference type="PROSITE-ProRule" id="PRU00221"/>
    </source>
</evidence>
<evidence type="ECO:0000313" key="19">
    <source>
        <dbReference type="Proteomes" id="UP000011958"/>
    </source>
</evidence>
<evidence type="ECO:0000256" key="4">
    <source>
        <dbReference type="ARBA" id="ARBA00013507"/>
    </source>
</evidence>
<dbReference type="STRING" id="1069680.M7NPB1"/>
<evidence type="ECO:0000256" key="2">
    <source>
        <dbReference type="ARBA" id="ARBA00004397"/>
    </source>
</evidence>
<dbReference type="GO" id="GO:0007029">
    <property type="term" value="P:endoplasmic reticulum organization"/>
    <property type="evidence" value="ECO:0007669"/>
    <property type="project" value="TreeGrafter"/>
</dbReference>
<keyword evidence="12" id="KW-0472">Membrane</keyword>
<dbReference type="GeneID" id="19896403"/>
<dbReference type="Gene3D" id="1.20.940.10">
    <property type="entry name" value="Functional domain of the splicing factor Prp18"/>
    <property type="match status" value="1"/>
</dbReference>
<evidence type="ECO:0000256" key="16">
    <source>
        <dbReference type="SAM" id="MobiDB-lite"/>
    </source>
</evidence>
<dbReference type="eggNOG" id="KOG0307">
    <property type="taxonomic scope" value="Eukaryota"/>
</dbReference>
<dbReference type="Proteomes" id="UP000011958">
    <property type="component" value="Unassembled WGS sequence"/>
</dbReference>
<dbReference type="EMBL" id="AFWA02000007">
    <property type="protein sequence ID" value="EMR08931.1"/>
    <property type="molecule type" value="Genomic_DNA"/>
</dbReference>
<dbReference type="PROSITE" id="PS50082">
    <property type="entry name" value="WD_REPEATS_2"/>
    <property type="match status" value="2"/>
</dbReference>
<organism evidence="18 19">
    <name type="scientific">Pneumocystis murina (strain B123)</name>
    <name type="common">Mouse pneumocystis pneumonia agent</name>
    <name type="synonym">Pneumocystis carinii f. sp. muris</name>
    <dbReference type="NCBI Taxonomy" id="1069680"/>
    <lineage>
        <taxon>Eukaryota</taxon>
        <taxon>Fungi</taxon>
        <taxon>Dikarya</taxon>
        <taxon>Ascomycota</taxon>
        <taxon>Taphrinomycotina</taxon>
        <taxon>Pneumocystomycetes</taxon>
        <taxon>Pneumocystaceae</taxon>
        <taxon>Pneumocystis</taxon>
    </lineage>
</organism>
<accession>M7NPB1</accession>
<feature type="region of interest" description="Disordered" evidence="16">
    <location>
        <begin position="1054"/>
        <end position="1075"/>
    </location>
</feature>
<reference evidence="19" key="1">
    <citation type="journal article" date="2016" name="Nat. Commun.">
        <title>Genome analysis of three Pneumocystis species reveals adaptation mechanisms to life exclusively in mammalian hosts.</title>
        <authorList>
            <person name="Ma L."/>
            <person name="Chen Z."/>
            <person name="Huang D.W."/>
            <person name="Kutty G."/>
            <person name="Ishihara M."/>
            <person name="Wang H."/>
            <person name="Abouelleil A."/>
            <person name="Bishop L."/>
            <person name="Davey E."/>
            <person name="Deng R."/>
            <person name="Deng X."/>
            <person name="Fan L."/>
            <person name="Fantoni G."/>
            <person name="Fitzgerald M."/>
            <person name="Gogineni E."/>
            <person name="Goldberg J.M."/>
            <person name="Handley G."/>
            <person name="Hu X."/>
            <person name="Huber C."/>
            <person name="Jiao X."/>
            <person name="Jones K."/>
            <person name="Levin J.Z."/>
            <person name="Liu Y."/>
            <person name="Macdonald P."/>
            <person name="Melnikov A."/>
            <person name="Raley C."/>
            <person name="Sassi M."/>
            <person name="Sherman B.T."/>
            <person name="Song X."/>
            <person name="Sykes S."/>
            <person name="Tran B."/>
            <person name="Walsh L."/>
            <person name="Xia Y."/>
            <person name="Yang J."/>
            <person name="Young S."/>
            <person name="Zeng Q."/>
            <person name="Zheng X."/>
            <person name="Stephens R."/>
            <person name="Nusbaum C."/>
            <person name="Birren B.W."/>
            <person name="Azadi P."/>
            <person name="Lempicki R.A."/>
            <person name="Cuomo C.A."/>
            <person name="Kovacs J.A."/>
        </authorList>
    </citation>
    <scope>NUCLEOTIDE SEQUENCE [LARGE SCALE GENOMIC DNA]</scope>
    <source>
        <strain evidence="19">B123</strain>
    </source>
</reference>
<dbReference type="VEuPathDB" id="FungiDB:PNEG_02712"/>
<proteinExistence type="inferred from homology"/>
<evidence type="ECO:0000256" key="5">
    <source>
        <dbReference type="ARBA" id="ARBA00021236"/>
    </source>
</evidence>
<comment type="similarity">
    <text evidence="3">Belongs to the WD repeat SEC31 family.</text>
</comment>
<feature type="repeat" description="WD" evidence="15">
    <location>
        <begin position="121"/>
        <end position="163"/>
    </location>
</feature>
<dbReference type="GO" id="GO:0005789">
    <property type="term" value="C:endoplasmic reticulum membrane"/>
    <property type="evidence" value="ECO:0007669"/>
    <property type="project" value="UniProtKB-SubCell"/>
</dbReference>
<evidence type="ECO:0000256" key="7">
    <source>
        <dbReference type="ARBA" id="ARBA00022574"/>
    </source>
</evidence>
<evidence type="ECO:0000256" key="11">
    <source>
        <dbReference type="ARBA" id="ARBA00022927"/>
    </source>
</evidence>
<keyword evidence="9" id="KW-0256">Endoplasmic reticulum</keyword>
<evidence type="ECO:0000256" key="3">
    <source>
        <dbReference type="ARBA" id="ARBA00009358"/>
    </source>
</evidence>
<dbReference type="SMART" id="SM00320">
    <property type="entry name" value="WD40"/>
    <property type="match status" value="5"/>
</dbReference>
<dbReference type="InterPro" id="IPR040251">
    <property type="entry name" value="SEC31-like"/>
</dbReference>
<dbReference type="InterPro" id="IPR001680">
    <property type="entry name" value="WD40_rpt"/>
</dbReference>
<evidence type="ECO:0000256" key="1">
    <source>
        <dbReference type="ARBA" id="ARBA00004299"/>
    </source>
</evidence>
<keyword evidence="6" id="KW-0813">Transport</keyword>
<keyword evidence="13" id="KW-0968">Cytoplasmic vesicle</keyword>
<evidence type="ECO:0000256" key="9">
    <source>
        <dbReference type="ARBA" id="ARBA00022824"/>
    </source>
</evidence>
<dbReference type="InterPro" id="IPR015943">
    <property type="entry name" value="WD40/YVTN_repeat-like_dom_sf"/>
</dbReference>
<dbReference type="Pfam" id="PF00400">
    <property type="entry name" value="WD40"/>
    <property type="match status" value="2"/>
</dbReference>
<evidence type="ECO:0000256" key="12">
    <source>
        <dbReference type="ARBA" id="ARBA00023136"/>
    </source>
</evidence>
<dbReference type="InterPro" id="IPR019775">
    <property type="entry name" value="WD40_repeat_CS"/>
</dbReference>
<dbReference type="GO" id="GO:0090110">
    <property type="term" value="P:COPII-coated vesicle cargo loading"/>
    <property type="evidence" value="ECO:0007669"/>
    <property type="project" value="TreeGrafter"/>
</dbReference>
<dbReference type="PANTHER" id="PTHR13923">
    <property type="entry name" value="SEC31-RELATED PROTEIN"/>
    <property type="match status" value="1"/>
</dbReference>
<name>M7NPB1_PNEMU</name>
<dbReference type="HOGENOM" id="CLU_003033_2_0_1"/>
<keyword evidence="19" id="KW-1185">Reference proteome</keyword>
<evidence type="ECO:0000256" key="13">
    <source>
        <dbReference type="ARBA" id="ARBA00023329"/>
    </source>
</evidence>
<dbReference type="PANTHER" id="PTHR13923:SF11">
    <property type="entry name" value="SECRETORY 31, ISOFORM D"/>
    <property type="match status" value="1"/>
</dbReference>
<keyword evidence="8" id="KW-0677">Repeat</keyword>
<dbReference type="GO" id="GO:0070971">
    <property type="term" value="C:endoplasmic reticulum exit site"/>
    <property type="evidence" value="ECO:0007669"/>
    <property type="project" value="TreeGrafter"/>
</dbReference>